<name>A0A4Q0YY50_9GAMM</name>
<reference evidence="3 4" key="1">
    <citation type="submission" date="2017-10" db="EMBL/GenBank/DDBJ databases">
        <title>Nyctiphanis sp. nov., isolated from the stomach of the euphausiid Nyctiphanes simplex (Hansen, 1911) in the Gulf of California.</title>
        <authorList>
            <person name="Gomez-Gil B."/>
            <person name="Aguilar-Mendez M."/>
            <person name="Lopez-Cortes A."/>
            <person name="Gomez-Gutierrez J."/>
            <person name="Roque A."/>
            <person name="Lang E."/>
            <person name="Gonzalez-Castillo A."/>
        </authorList>
    </citation>
    <scope>NUCLEOTIDE SEQUENCE [LARGE SCALE GENOMIC DNA]</scope>
    <source>
        <strain evidence="3 4">CAIM 600</strain>
    </source>
</reference>
<organism evidence="3 4">
    <name type="scientific">Veronia nyctiphanis</name>
    <dbReference type="NCBI Taxonomy" id="1278244"/>
    <lineage>
        <taxon>Bacteria</taxon>
        <taxon>Pseudomonadati</taxon>
        <taxon>Pseudomonadota</taxon>
        <taxon>Gammaproteobacteria</taxon>
        <taxon>Vibrionales</taxon>
        <taxon>Vibrionaceae</taxon>
        <taxon>Veronia</taxon>
    </lineage>
</organism>
<feature type="transmembrane region" description="Helical" evidence="2">
    <location>
        <begin position="55"/>
        <end position="76"/>
    </location>
</feature>
<keyword evidence="2" id="KW-1133">Transmembrane helix</keyword>
<protein>
    <submittedName>
        <fullName evidence="3">Uncharacterized protein</fullName>
    </submittedName>
</protein>
<evidence type="ECO:0000313" key="3">
    <source>
        <dbReference type="EMBL" id="RXJ74139.1"/>
    </source>
</evidence>
<feature type="compositionally biased region" description="Basic and acidic residues" evidence="1">
    <location>
        <begin position="12"/>
        <end position="27"/>
    </location>
</feature>
<feature type="region of interest" description="Disordered" evidence="1">
    <location>
        <begin position="1"/>
        <end position="27"/>
    </location>
</feature>
<keyword evidence="2" id="KW-0812">Transmembrane</keyword>
<proteinExistence type="predicted"/>
<sequence>MAKEFNDDDIIDTYKKHADETPTSRLDDAILRRAAQAMESEDSNKPRQRSAHQTWWPYASLAACLAVVALLSPWQWTDIRQPEQVDVSDATILTAPVESIQHIEESIPPTLSEQSIKMPEVRAKSGKMEMLGIMTVDPAHEVEPATNRQLNEHMEEIERIKQLLGAGKRQEAKDALDALLRENPDINIKLPEKFLNLLNEKDPE</sequence>
<feature type="compositionally biased region" description="Acidic residues" evidence="1">
    <location>
        <begin position="1"/>
        <end position="11"/>
    </location>
</feature>
<keyword evidence="2" id="KW-0472">Membrane</keyword>
<evidence type="ECO:0000256" key="2">
    <source>
        <dbReference type="SAM" id="Phobius"/>
    </source>
</evidence>
<dbReference type="AlphaFoldDB" id="A0A4Q0YY50"/>
<evidence type="ECO:0000256" key="1">
    <source>
        <dbReference type="SAM" id="MobiDB-lite"/>
    </source>
</evidence>
<accession>A0A4Q0YY50</accession>
<dbReference type="EMBL" id="PEIB01000004">
    <property type="protein sequence ID" value="RXJ74139.1"/>
    <property type="molecule type" value="Genomic_DNA"/>
</dbReference>
<keyword evidence="4" id="KW-1185">Reference proteome</keyword>
<gene>
    <name evidence="3" type="ORF">CS022_05850</name>
</gene>
<evidence type="ECO:0000313" key="4">
    <source>
        <dbReference type="Proteomes" id="UP000290287"/>
    </source>
</evidence>
<dbReference type="Proteomes" id="UP000290287">
    <property type="component" value="Unassembled WGS sequence"/>
</dbReference>
<comment type="caution">
    <text evidence="3">The sequence shown here is derived from an EMBL/GenBank/DDBJ whole genome shotgun (WGS) entry which is preliminary data.</text>
</comment>